<accession>A0A133U370</accession>
<evidence type="ECO:0000256" key="5">
    <source>
        <dbReference type="ARBA" id="ARBA00022989"/>
    </source>
</evidence>
<evidence type="ECO:0000313" key="8">
    <source>
        <dbReference type="EMBL" id="KXA88634.1"/>
    </source>
</evidence>
<reference evidence="8 9" key="1">
    <citation type="journal article" date="2016" name="Sci. Rep.">
        <title>Metabolic traits of an uncultured archaeal lineage -MSBL1- from brine pools of the Red Sea.</title>
        <authorList>
            <person name="Mwirichia R."/>
            <person name="Alam I."/>
            <person name="Rashid M."/>
            <person name="Vinu M."/>
            <person name="Ba-Alawi W."/>
            <person name="Anthony Kamau A."/>
            <person name="Kamanda Ngugi D."/>
            <person name="Goker M."/>
            <person name="Klenk H.P."/>
            <person name="Bajic V."/>
            <person name="Stingl U."/>
        </authorList>
    </citation>
    <scope>NUCLEOTIDE SEQUENCE [LARGE SCALE GENOMIC DNA]</scope>
    <source>
        <strain evidence="8">SCGC-AAA259B11</strain>
    </source>
</reference>
<comment type="subcellular location">
    <subcellularLocation>
        <location evidence="1">Cell membrane</location>
        <topology evidence="1">Multi-pass membrane protein</topology>
    </subcellularLocation>
</comment>
<evidence type="ECO:0000256" key="7">
    <source>
        <dbReference type="SAM" id="Phobius"/>
    </source>
</evidence>
<dbReference type="NCBIfam" id="TIGR01109">
    <property type="entry name" value="Na_pump_decarbB"/>
    <property type="match status" value="1"/>
</dbReference>
<keyword evidence="5 7" id="KW-1133">Transmembrane helix</keyword>
<comment type="caution">
    <text evidence="8">The sequence shown here is derived from an EMBL/GenBank/DDBJ whole genome shotgun (WGS) entry which is preliminary data.</text>
</comment>
<dbReference type="Pfam" id="PF03977">
    <property type="entry name" value="OAD_beta"/>
    <property type="match status" value="1"/>
</dbReference>
<evidence type="ECO:0000256" key="2">
    <source>
        <dbReference type="ARBA" id="ARBA00022475"/>
    </source>
</evidence>
<dbReference type="GO" id="GO:0005886">
    <property type="term" value="C:plasma membrane"/>
    <property type="evidence" value="ECO:0007669"/>
    <property type="project" value="UniProtKB-SubCell"/>
</dbReference>
<protein>
    <submittedName>
        <fullName evidence="8">Glutaconyl-CoA decarboxylase subunit beta</fullName>
    </submittedName>
</protein>
<dbReference type="PANTHER" id="PTHR35806">
    <property type="entry name" value="OXALOACETATE DECARBOXYLASE BETA CHAIN 2"/>
    <property type="match status" value="1"/>
</dbReference>
<dbReference type="PANTHER" id="PTHR35806:SF1">
    <property type="entry name" value="OXALOACETATE DECARBOXYLASE BETA CHAIN 2"/>
    <property type="match status" value="1"/>
</dbReference>
<dbReference type="GO" id="GO:0016829">
    <property type="term" value="F:lyase activity"/>
    <property type="evidence" value="ECO:0007669"/>
    <property type="project" value="InterPro"/>
</dbReference>
<dbReference type="EMBL" id="LHXK01000096">
    <property type="protein sequence ID" value="KXA88634.1"/>
    <property type="molecule type" value="Genomic_DNA"/>
</dbReference>
<keyword evidence="2" id="KW-1003">Cell membrane</keyword>
<evidence type="ECO:0000256" key="1">
    <source>
        <dbReference type="ARBA" id="ARBA00004651"/>
    </source>
</evidence>
<feature type="transmembrane region" description="Helical" evidence="7">
    <location>
        <begin position="88"/>
        <end position="108"/>
    </location>
</feature>
<evidence type="ECO:0000256" key="3">
    <source>
        <dbReference type="ARBA" id="ARBA00022692"/>
    </source>
</evidence>
<organism evidence="8 9">
    <name type="scientific">candidate division MSBL1 archaeon SCGC-AAA259B11</name>
    <dbReference type="NCBI Taxonomy" id="1698260"/>
    <lineage>
        <taxon>Archaea</taxon>
        <taxon>Methanobacteriati</taxon>
        <taxon>Methanobacteriota</taxon>
        <taxon>candidate division MSBL1</taxon>
    </lineage>
</organism>
<proteinExistence type="predicted"/>
<keyword evidence="4" id="KW-1278">Translocase</keyword>
<dbReference type="GO" id="GO:0006814">
    <property type="term" value="P:sodium ion transport"/>
    <property type="evidence" value="ECO:0007669"/>
    <property type="project" value="InterPro"/>
</dbReference>
<evidence type="ECO:0000313" key="9">
    <source>
        <dbReference type="Proteomes" id="UP000070184"/>
    </source>
</evidence>
<gene>
    <name evidence="8" type="ORF">AKJ61_04520</name>
</gene>
<name>A0A133U370_9EURY</name>
<dbReference type="AlphaFoldDB" id="A0A133U370"/>
<feature type="transmembrane region" description="Helical" evidence="7">
    <location>
        <begin position="156"/>
        <end position="177"/>
    </location>
</feature>
<feature type="non-terminal residue" evidence="8">
    <location>
        <position position="1"/>
    </location>
</feature>
<sequence>RMESTRKVSDTEKLLFPLVSMIFIILIVPRAGPLIGMFMVGNLFRESGVVDRLSDTAGGDLMNIATIFLMFSVGASMSAGVILRVETIGILLLGLVAFAAGTAFGTLFGKLMNYFTEEKINPMIGAAGVSAVPMAARNVQNLGREADQHNNLLMHAMGPNLAGVVGSATVAGILLGMI</sequence>
<dbReference type="InterPro" id="IPR005661">
    <property type="entry name" value="OadB_MmdB"/>
</dbReference>
<dbReference type="Proteomes" id="UP000070184">
    <property type="component" value="Unassembled WGS sequence"/>
</dbReference>
<keyword evidence="9" id="KW-1185">Reference proteome</keyword>
<evidence type="ECO:0000256" key="4">
    <source>
        <dbReference type="ARBA" id="ARBA00022967"/>
    </source>
</evidence>
<keyword evidence="6 7" id="KW-0472">Membrane</keyword>
<evidence type="ECO:0000256" key="6">
    <source>
        <dbReference type="ARBA" id="ARBA00023136"/>
    </source>
</evidence>
<dbReference type="PATRIC" id="fig|1698260.3.peg.1183"/>
<feature type="transmembrane region" description="Helical" evidence="7">
    <location>
        <begin position="14"/>
        <end position="40"/>
    </location>
</feature>
<keyword evidence="3 7" id="KW-0812">Transmembrane</keyword>
<feature type="transmembrane region" description="Helical" evidence="7">
    <location>
        <begin position="61"/>
        <end position="82"/>
    </location>
</feature>